<evidence type="ECO:0000256" key="8">
    <source>
        <dbReference type="HAMAP-Rule" id="MF_01161"/>
    </source>
</evidence>
<dbReference type="PANTHER" id="PTHR43033:SF1">
    <property type="entry name" value="TRNA(ILE)-LYSIDINE SYNTHASE-RELATED"/>
    <property type="match status" value="1"/>
</dbReference>
<dbReference type="GO" id="GO:0006400">
    <property type="term" value="P:tRNA modification"/>
    <property type="evidence" value="ECO:0007669"/>
    <property type="project" value="UniProtKB-UniRule"/>
</dbReference>
<dbReference type="SUPFAM" id="SSF52402">
    <property type="entry name" value="Adenine nucleotide alpha hydrolases-like"/>
    <property type="match status" value="1"/>
</dbReference>
<reference evidence="10" key="2">
    <citation type="submission" date="2024-06" db="EMBL/GenBank/DDBJ databases">
        <authorList>
            <person name="Petrova K.O."/>
            <person name="Toshchakov S.V."/>
            <person name="Boltjanskaja Y.V."/>
            <person name="Kevbrin V."/>
        </authorList>
    </citation>
    <scope>NUCLEOTIDE SEQUENCE</scope>
    <source>
        <strain evidence="10">Z-910T</strain>
    </source>
</reference>
<dbReference type="InterPro" id="IPR011063">
    <property type="entry name" value="TilS/TtcA_N"/>
</dbReference>
<dbReference type="EC" id="6.3.4.19" evidence="8"/>
<dbReference type="HAMAP" id="MF_01161">
    <property type="entry name" value="tRNA_Ile_lys_synt"/>
    <property type="match status" value="1"/>
</dbReference>
<dbReference type="NCBIfam" id="TIGR02432">
    <property type="entry name" value="lysidine_TilS_N"/>
    <property type="match status" value="1"/>
</dbReference>
<evidence type="ECO:0000256" key="1">
    <source>
        <dbReference type="ARBA" id="ARBA00004496"/>
    </source>
</evidence>
<dbReference type="CDD" id="cd01992">
    <property type="entry name" value="TilS_N"/>
    <property type="match status" value="1"/>
</dbReference>
<organism evidence="10">
    <name type="scientific">Proteinivorax tanatarense</name>
    <dbReference type="NCBI Taxonomy" id="1260629"/>
    <lineage>
        <taxon>Bacteria</taxon>
        <taxon>Bacillati</taxon>
        <taxon>Bacillota</taxon>
        <taxon>Clostridia</taxon>
        <taxon>Eubacteriales</taxon>
        <taxon>Proteinivoracaceae</taxon>
        <taxon>Proteinivorax</taxon>
    </lineage>
</organism>
<dbReference type="PANTHER" id="PTHR43033">
    <property type="entry name" value="TRNA(ILE)-LYSIDINE SYNTHASE-RELATED"/>
    <property type="match status" value="1"/>
</dbReference>
<reference evidence="10" key="1">
    <citation type="journal article" date="2013" name="Extremophiles">
        <title>Proteinivorax tanatarense gen. nov., sp. nov., an anaerobic, haloalkaliphilic, proteolytic bacterium isolated from a decaying algal bloom, and proposal of Proteinivoraceae fam. nov.</title>
        <authorList>
            <person name="Kevbrin V."/>
            <person name="Boltyanskaya Y."/>
            <person name="Zhilina T."/>
            <person name="Kolganova T."/>
            <person name="Lavrentjeva E."/>
            <person name="Kuznetsov B."/>
        </authorList>
    </citation>
    <scope>NUCLEOTIDE SEQUENCE</scope>
    <source>
        <strain evidence="10">Z-910T</strain>
    </source>
</reference>
<dbReference type="InterPro" id="IPR012094">
    <property type="entry name" value="tRNA_Ile_lys_synt"/>
</dbReference>
<dbReference type="Gene3D" id="3.40.50.620">
    <property type="entry name" value="HUPs"/>
    <property type="match status" value="1"/>
</dbReference>
<evidence type="ECO:0000256" key="5">
    <source>
        <dbReference type="ARBA" id="ARBA00022741"/>
    </source>
</evidence>
<keyword evidence="4 8" id="KW-0819">tRNA processing</keyword>
<comment type="function">
    <text evidence="8">Ligates lysine onto the cytidine present at position 34 of the AUA codon-specific tRNA(Ile) that contains the anticodon CAU, in an ATP-dependent manner. Cytidine is converted to lysidine, thus changing the amino acid specificity of the tRNA from methionine to isoleucine.</text>
</comment>
<evidence type="ECO:0000256" key="2">
    <source>
        <dbReference type="ARBA" id="ARBA00022490"/>
    </source>
</evidence>
<comment type="subcellular location">
    <subcellularLocation>
        <location evidence="1 8">Cytoplasm</location>
    </subcellularLocation>
</comment>
<dbReference type="SMART" id="SM00977">
    <property type="entry name" value="TilS_C"/>
    <property type="match status" value="1"/>
</dbReference>
<dbReference type="InterPro" id="IPR012796">
    <property type="entry name" value="Lysidine-tRNA-synth_C"/>
</dbReference>
<evidence type="ECO:0000313" key="10">
    <source>
        <dbReference type="EMBL" id="XBX75004.1"/>
    </source>
</evidence>
<dbReference type="RefSeq" id="WP_350343751.1">
    <property type="nucleotide sequence ID" value="NZ_CP158367.1"/>
</dbReference>
<gene>
    <name evidence="8 10" type="primary">tilS</name>
    <name evidence="10" type="ORF">PRVXT_000097</name>
</gene>
<protein>
    <recommendedName>
        <fullName evidence="8">tRNA(Ile)-lysidine synthase</fullName>
        <ecNumber evidence="8">6.3.4.19</ecNumber>
    </recommendedName>
    <alternativeName>
        <fullName evidence="8">tRNA(Ile)-2-lysyl-cytidine synthase</fullName>
    </alternativeName>
    <alternativeName>
        <fullName evidence="8">tRNA(Ile)-lysidine synthetase</fullName>
    </alternativeName>
</protein>
<evidence type="ECO:0000256" key="7">
    <source>
        <dbReference type="ARBA" id="ARBA00048539"/>
    </source>
</evidence>
<dbReference type="NCBIfam" id="TIGR02433">
    <property type="entry name" value="lysidine_TilS_C"/>
    <property type="match status" value="1"/>
</dbReference>
<dbReference type="InterPro" id="IPR012795">
    <property type="entry name" value="tRNA_Ile_lys_synt_N"/>
</dbReference>
<evidence type="ECO:0000256" key="3">
    <source>
        <dbReference type="ARBA" id="ARBA00022598"/>
    </source>
</evidence>
<comment type="similarity">
    <text evidence="8">Belongs to the tRNA(Ile)-lysidine synthase family.</text>
</comment>
<evidence type="ECO:0000256" key="6">
    <source>
        <dbReference type="ARBA" id="ARBA00022840"/>
    </source>
</evidence>
<comment type="catalytic activity">
    <reaction evidence="7 8">
        <text>cytidine(34) in tRNA(Ile2) + L-lysine + ATP = lysidine(34) in tRNA(Ile2) + AMP + diphosphate + H(+)</text>
        <dbReference type="Rhea" id="RHEA:43744"/>
        <dbReference type="Rhea" id="RHEA-COMP:10625"/>
        <dbReference type="Rhea" id="RHEA-COMP:10670"/>
        <dbReference type="ChEBI" id="CHEBI:15378"/>
        <dbReference type="ChEBI" id="CHEBI:30616"/>
        <dbReference type="ChEBI" id="CHEBI:32551"/>
        <dbReference type="ChEBI" id="CHEBI:33019"/>
        <dbReference type="ChEBI" id="CHEBI:82748"/>
        <dbReference type="ChEBI" id="CHEBI:83665"/>
        <dbReference type="ChEBI" id="CHEBI:456215"/>
        <dbReference type="EC" id="6.3.4.19"/>
    </reaction>
</comment>
<proteinExistence type="inferred from homology"/>
<dbReference type="EMBL" id="CP158367">
    <property type="protein sequence ID" value="XBX75004.1"/>
    <property type="molecule type" value="Genomic_DNA"/>
</dbReference>
<sequence length="452" mass="52329">MLETTKKFLLSNNISNKNIVVAVSGGPDSVALINLLYTLKHEYNLCLHIAHLDHGLREEAVKDSLFVKNVAEKLDLPYTIEKRFVKQNGSVQDNARKERFDFLKDVCYKTSSRIVALGQHKDDQLETIMMNFFRGASLWGLGGIRSVNEYEGITLVRPLLEHTKEDIFQYLSRNNLPYITDESNKGTKYKRNKFRIEIIPYLEKQVGTHIKNVITENSKQWQREGEYFKMQSEKIFQDAQTDHHIFPVNLKASTIRKEHEALWGWVLVAALEKLLGQVQDFSSNHIHKLKELVMLQRASMLQLPNKVTAVRWGQYISLFKDENLPESLGDIKIKNENIEIPLNNKKIKISLNKAQGKAAHLINANFIKWPLFIRARKAGDYFFLKEDGGRKKVKDFMIDEKIPQIIRDIIPILVDADDNVLAILGERTNGKYKANKECNNKLYIYINEMEEQ</sequence>
<keyword evidence="5 8" id="KW-0547">Nucleotide-binding</keyword>
<accession>A0AAU7VLL4</accession>
<keyword evidence="2 8" id="KW-0963">Cytoplasm</keyword>
<name>A0AAU7VLL4_9FIRM</name>
<dbReference type="Pfam" id="PF11734">
    <property type="entry name" value="TilS_C"/>
    <property type="match status" value="1"/>
</dbReference>
<dbReference type="GO" id="GO:0005737">
    <property type="term" value="C:cytoplasm"/>
    <property type="evidence" value="ECO:0007669"/>
    <property type="project" value="UniProtKB-SubCell"/>
</dbReference>
<evidence type="ECO:0000256" key="4">
    <source>
        <dbReference type="ARBA" id="ARBA00022694"/>
    </source>
</evidence>
<dbReference type="GO" id="GO:0032267">
    <property type="term" value="F:tRNA(Ile)-lysidine synthase activity"/>
    <property type="evidence" value="ECO:0007669"/>
    <property type="project" value="UniProtKB-EC"/>
</dbReference>
<keyword evidence="3 8" id="KW-0436">Ligase</keyword>
<dbReference type="SUPFAM" id="SSF56037">
    <property type="entry name" value="PheT/TilS domain"/>
    <property type="match status" value="1"/>
</dbReference>
<feature type="binding site" evidence="8">
    <location>
        <begin position="24"/>
        <end position="29"/>
    </location>
    <ligand>
        <name>ATP</name>
        <dbReference type="ChEBI" id="CHEBI:30616"/>
    </ligand>
</feature>
<feature type="domain" description="Lysidine-tRNA(Ile) synthetase C-terminal" evidence="9">
    <location>
        <begin position="371"/>
        <end position="444"/>
    </location>
</feature>
<dbReference type="Pfam" id="PF01171">
    <property type="entry name" value="ATP_bind_3"/>
    <property type="match status" value="1"/>
</dbReference>
<evidence type="ECO:0000259" key="9">
    <source>
        <dbReference type="SMART" id="SM00977"/>
    </source>
</evidence>
<dbReference type="InterPro" id="IPR014729">
    <property type="entry name" value="Rossmann-like_a/b/a_fold"/>
</dbReference>
<dbReference type="GO" id="GO:0005524">
    <property type="term" value="F:ATP binding"/>
    <property type="evidence" value="ECO:0007669"/>
    <property type="project" value="UniProtKB-UniRule"/>
</dbReference>
<keyword evidence="6 8" id="KW-0067">ATP-binding</keyword>
<comment type="domain">
    <text evidence="8">The N-terminal region contains the highly conserved SGGXDS motif, predicted to be a P-loop motif involved in ATP binding.</text>
</comment>
<dbReference type="AlphaFoldDB" id="A0AAU7VLL4"/>